<keyword evidence="4" id="KW-1185">Reference proteome</keyword>
<proteinExistence type="predicted"/>
<dbReference type="AlphaFoldDB" id="A0A151A9N9"/>
<comment type="caution">
    <text evidence="3">The sequence shown here is derived from an EMBL/GenBank/DDBJ whole genome shotgun (WGS) entry which is preliminary data.</text>
</comment>
<dbReference type="PATRIC" id="fig|1008153.3.peg.4458"/>
<feature type="region of interest" description="Disordered" evidence="1">
    <location>
        <begin position="49"/>
        <end position="96"/>
    </location>
</feature>
<feature type="transmembrane region" description="Helical" evidence="2">
    <location>
        <begin position="27"/>
        <end position="49"/>
    </location>
</feature>
<reference evidence="3 4" key="1">
    <citation type="submission" date="2016-02" db="EMBL/GenBank/DDBJ databases">
        <title>Genome sequence of Halalkalicoccus paucihalophilus DSM 24557.</title>
        <authorList>
            <person name="Poehlein A."/>
            <person name="Daniel R."/>
        </authorList>
    </citation>
    <scope>NUCLEOTIDE SEQUENCE [LARGE SCALE GENOMIC DNA]</scope>
    <source>
        <strain evidence="3 4">DSM 24557</strain>
    </source>
</reference>
<keyword evidence="2" id="KW-0812">Transmembrane</keyword>
<dbReference type="Proteomes" id="UP000075321">
    <property type="component" value="Unassembled WGS sequence"/>
</dbReference>
<accession>A0A151A9N9</accession>
<evidence type="ECO:0000313" key="4">
    <source>
        <dbReference type="Proteomes" id="UP000075321"/>
    </source>
</evidence>
<protein>
    <submittedName>
        <fullName evidence="3">Uncharacterized protein</fullName>
    </submittedName>
</protein>
<evidence type="ECO:0000256" key="2">
    <source>
        <dbReference type="SAM" id="Phobius"/>
    </source>
</evidence>
<sequence length="270" mass="29199">MTDNNQIYDTNHEIMYELNRQLLNMRVLTTVILAITVILAGCTGVGSLGGDGDSNEDLSSNGVETDTSNDAEAGSGAEDGTSSTVNEGSQTEDNWFDLSEPGYYEFDLAGIDRKTGEQVTGRLVYDAEAAGDGELTVSVDYEFGSEQFQSTTTGPADEFSAQLFLNEAYTPIATLQGVSLQYLFEMGFTDPAIGNYKQTTTDDGTQITEVTEKRSYAGVECFFVETTLDGTLSQEGCIRDAESGIAPYAATYTDEGDLELKVELVEFESR</sequence>
<evidence type="ECO:0000256" key="1">
    <source>
        <dbReference type="SAM" id="MobiDB-lite"/>
    </source>
</evidence>
<dbReference type="EMBL" id="LTAZ01000017">
    <property type="protein sequence ID" value="KYH24077.1"/>
    <property type="molecule type" value="Genomic_DNA"/>
</dbReference>
<evidence type="ECO:0000313" key="3">
    <source>
        <dbReference type="EMBL" id="KYH24077.1"/>
    </source>
</evidence>
<keyword evidence="2" id="KW-0472">Membrane</keyword>
<keyword evidence="2" id="KW-1133">Transmembrane helix</keyword>
<dbReference type="RefSeq" id="WP_066385826.1">
    <property type="nucleotide sequence ID" value="NZ_LTAZ01000017.1"/>
</dbReference>
<feature type="compositionally biased region" description="Polar residues" evidence="1">
    <location>
        <begin position="80"/>
        <end position="93"/>
    </location>
</feature>
<organism evidence="3 4">
    <name type="scientific">Halalkalicoccus paucihalophilus</name>
    <dbReference type="NCBI Taxonomy" id="1008153"/>
    <lineage>
        <taxon>Archaea</taxon>
        <taxon>Methanobacteriati</taxon>
        <taxon>Methanobacteriota</taxon>
        <taxon>Stenosarchaea group</taxon>
        <taxon>Halobacteria</taxon>
        <taxon>Halobacteriales</taxon>
        <taxon>Halococcaceae</taxon>
        <taxon>Halalkalicoccus</taxon>
    </lineage>
</organism>
<feature type="compositionally biased region" description="Polar residues" evidence="1">
    <location>
        <begin position="57"/>
        <end position="70"/>
    </location>
</feature>
<dbReference type="OrthoDB" id="214412at2157"/>
<gene>
    <name evidence="3" type="ORF">HAPAU_41560</name>
</gene>
<name>A0A151A9N9_9EURY</name>